<dbReference type="OrthoDB" id="5836119at2759"/>
<keyword evidence="7" id="KW-1185">Reference proteome</keyword>
<dbReference type="AlphaFoldDB" id="A0A2G5B3C5"/>
<dbReference type="STRING" id="763665.A0A2G5B3C5"/>
<name>A0A2G5B3C5_COERN</name>
<feature type="compositionally biased region" description="Basic and acidic residues" evidence="5">
    <location>
        <begin position="30"/>
        <end position="46"/>
    </location>
</feature>
<dbReference type="Pfam" id="PF05132">
    <property type="entry name" value="RNA_pol_Rpc4"/>
    <property type="match status" value="1"/>
</dbReference>
<sequence length="134" mass="13941">MDIDAGAEDVKPDIAALEKAADANGDAMEVDTKPDVSKADTKHAEPADGVEEEKADDSDMAASVDGRAGTLVVLRSGAMKLKIGEVLFDVSRGAECQFLRGLLAVDVRGSSSSAYMLGNVDAQLLCTPDLDSIL</sequence>
<dbReference type="PANTHER" id="PTHR13408:SF0">
    <property type="entry name" value="DNA-DIRECTED RNA POLYMERASE III SUBUNIT RPC4"/>
    <property type="match status" value="1"/>
</dbReference>
<gene>
    <name evidence="6" type="ORF">COEREDRAFT_89495</name>
</gene>
<dbReference type="GO" id="GO:0003677">
    <property type="term" value="F:DNA binding"/>
    <property type="evidence" value="ECO:0007669"/>
    <property type="project" value="InterPro"/>
</dbReference>
<feature type="compositionally biased region" description="Acidic residues" evidence="5">
    <location>
        <begin position="48"/>
        <end position="59"/>
    </location>
</feature>
<evidence type="ECO:0000256" key="2">
    <source>
        <dbReference type="ARBA" id="ARBA00022478"/>
    </source>
</evidence>
<accession>A0A2G5B3C5</accession>
<keyword evidence="4" id="KW-0539">Nucleus</keyword>
<keyword evidence="3" id="KW-0804">Transcription</keyword>
<dbReference type="EMBL" id="KZ303534">
    <property type="protein sequence ID" value="PIA13519.1"/>
    <property type="molecule type" value="Genomic_DNA"/>
</dbReference>
<dbReference type="Proteomes" id="UP000242474">
    <property type="component" value="Unassembled WGS sequence"/>
</dbReference>
<feature type="region of interest" description="Disordered" evidence="5">
    <location>
        <begin position="21"/>
        <end position="62"/>
    </location>
</feature>
<evidence type="ECO:0000313" key="7">
    <source>
        <dbReference type="Proteomes" id="UP000242474"/>
    </source>
</evidence>
<evidence type="ECO:0000256" key="1">
    <source>
        <dbReference type="ARBA" id="ARBA00004123"/>
    </source>
</evidence>
<organism evidence="6 7">
    <name type="scientific">Coemansia reversa (strain ATCC 12441 / NRRL 1564)</name>
    <dbReference type="NCBI Taxonomy" id="763665"/>
    <lineage>
        <taxon>Eukaryota</taxon>
        <taxon>Fungi</taxon>
        <taxon>Fungi incertae sedis</taxon>
        <taxon>Zoopagomycota</taxon>
        <taxon>Kickxellomycotina</taxon>
        <taxon>Kickxellomycetes</taxon>
        <taxon>Kickxellales</taxon>
        <taxon>Kickxellaceae</taxon>
        <taxon>Coemansia</taxon>
    </lineage>
</organism>
<evidence type="ECO:0000256" key="5">
    <source>
        <dbReference type="SAM" id="MobiDB-lite"/>
    </source>
</evidence>
<evidence type="ECO:0000313" key="6">
    <source>
        <dbReference type="EMBL" id="PIA13519.1"/>
    </source>
</evidence>
<comment type="subcellular location">
    <subcellularLocation>
        <location evidence="1">Nucleus</location>
    </subcellularLocation>
</comment>
<reference evidence="6 7" key="1">
    <citation type="journal article" date="2015" name="Genome Biol. Evol.">
        <title>Phylogenomic analyses indicate that early fungi evolved digesting cell walls of algal ancestors of land plants.</title>
        <authorList>
            <person name="Chang Y."/>
            <person name="Wang S."/>
            <person name="Sekimoto S."/>
            <person name="Aerts A.L."/>
            <person name="Choi C."/>
            <person name="Clum A."/>
            <person name="LaButti K.M."/>
            <person name="Lindquist E.A."/>
            <person name="Yee Ngan C."/>
            <person name="Ohm R.A."/>
            <person name="Salamov A.A."/>
            <person name="Grigoriev I.V."/>
            <person name="Spatafora J.W."/>
            <person name="Berbee M.L."/>
        </authorList>
    </citation>
    <scope>NUCLEOTIDE SEQUENCE [LARGE SCALE GENOMIC DNA]</scope>
    <source>
        <strain evidence="6 7">NRRL 1564</strain>
    </source>
</reference>
<dbReference type="PANTHER" id="PTHR13408">
    <property type="entry name" value="DNA-DIRECTED RNA POLYMERASE III"/>
    <property type="match status" value="1"/>
</dbReference>
<dbReference type="InterPro" id="IPR007811">
    <property type="entry name" value="RPC4"/>
</dbReference>
<keyword evidence="2" id="KW-0240">DNA-directed RNA polymerase</keyword>
<protein>
    <recommendedName>
        <fullName evidence="8">DNA-directed RNA polymerase III subunit RPC4</fullName>
    </recommendedName>
</protein>
<evidence type="ECO:0008006" key="8">
    <source>
        <dbReference type="Google" id="ProtNLM"/>
    </source>
</evidence>
<evidence type="ECO:0000256" key="3">
    <source>
        <dbReference type="ARBA" id="ARBA00023163"/>
    </source>
</evidence>
<dbReference type="GO" id="GO:0005666">
    <property type="term" value="C:RNA polymerase III complex"/>
    <property type="evidence" value="ECO:0007669"/>
    <property type="project" value="InterPro"/>
</dbReference>
<dbReference type="GO" id="GO:0042797">
    <property type="term" value="P:tRNA transcription by RNA polymerase III"/>
    <property type="evidence" value="ECO:0007669"/>
    <property type="project" value="TreeGrafter"/>
</dbReference>
<evidence type="ECO:0000256" key="4">
    <source>
        <dbReference type="ARBA" id="ARBA00023242"/>
    </source>
</evidence>
<proteinExistence type="predicted"/>